<reference evidence="3" key="1">
    <citation type="journal article" date="2023" name="Comput. Struct. Biotechnol. J.">
        <title>Discovery of a novel marine Bacteroidetes with a rich repertoire of carbohydrate-active enzymes.</title>
        <authorList>
            <person name="Chen B."/>
            <person name="Liu G."/>
            <person name="Chen Q."/>
            <person name="Wang H."/>
            <person name="Liu L."/>
            <person name="Tang K."/>
        </authorList>
    </citation>
    <scope>NUCLEOTIDE SEQUENCE</scope>
    <source>
        <strain evidence="3">TK19036</strain>
    </source>
</reference>
<name>A0AA49JBL7_9BACT</name>
<dbReference type="InterPro" id="IPR024775">
    <property type="entry name" value="DinB-like"/>
</dbReference>
<dbReference type="InterPro" id="IPR034660">
    <property type="entry name" value="DinB/YfiT-like"/>
</dbReference>
<dbReference type="Gene3D" id="1.20.120.450">
    <property type="entry name" value="dinb family like domain"/>
    <property type="match status" value="1"/>
</dbReference>
<dbReference type="SUPFAM" id="SSF109854">
    <property type="entry name" value="DinB/YfiT-like putative metalloenzymes"/>
    <property type="match status" value="1"/>
</dbReference>
<dbReference type="EMBL" id="CP120682">
    <property type="protein sequence ID" value="WKN34748.1"/>
    <property type="molecule type" value="Genomic_DNA"/>
</dbReference>
<protein>
    <submittedName>
        <fullName evidence="3">DinB family protein</fullName>
    </submittedName>
</protein>
<feature type="signal peptide" evidence="1">
    <location>
        <begin position="1"/>
        <end position="18"/>
    </location>
</feature>
<sequence length="176" mass="19301">MRNLLFAAAFLISCSAFGQGQFQQETSNFIAAASGKIMQLAEAVPEDQYEWSPEEGVRSFSGVLEHVISANYFFSTKLGAELPEGVNMETLKDDLSSKTDYTSALKQSFDLVTETIKNADEASLGEKVEFPFPGEFTGMSTMMIMMSHANEHLGQLIAYSRMNGITPPWSEGQASN</sequence>
<evidence type="ECO:0000259" key="2">
    <source>
        <dbReference type="Pfam" id="PF12867"/>
    </source>
</evidence>
<gene>
    <name evidence="3" type="ORF">K4G66_20445</name>
</gene>
<proteinExistence type="predicted"/>
<feature type="domain" description="DinB-like" evidence="2">
    <location>
        <begin position="37"/>
        <end position="156"/>
    </location>
</feature>
<accession>A0AA49JBL7</accession>
<evidence type="ECO:0000256" key="1">
    <source>
        <dbReference type="SAM" id="SignalP"/>
    </source>
</evidence>
<organism evidence="3">
    <name type="scientific">Roseihalotalea indica</name>
    <dbReference type="NCBI Taxonomy" id="2867963"/>
    <lineage>
        <taxon>Bacteria</taxon>
        <taxon>Pseudomonadati</taxon>
        <taxon>Bacteroidota</taxon>
        <taxon>Cytophagia</taxon>
        <taxon>Cytophagales</taxon>
        <taxon>Catalimonadaceae</taxon>
        <taxon>Roseihalotalea</taxon>
    </lineage>
</organism>
<dbReference type="AlphaFoldDB" id="A0AA49JBL7"/>
<evidence type="ECO:0000313" key="3">
    <source>
        <dbReference type="EMBL" id="WKN34748.1"/>
    </source>
</evidence>
<feature type="chain" id="PRO_5041209364" evidence="1">
    <location>
        <begin position="19"/>
        <end position="176"/>
    </location>
</feature>
<dbReference type="Pfam" id="PF12867">
    <property type="entry name" value="DinB_2"/>
    <property type="match status" value="1"/>
</dbReference>
<reference evidence="3" key="2">
    <citation type="journal article" date="2024" name="Antonie Van Leeuwenhoek">
        <title>Roseihalotalea indica gen. nov., sp. nov., a halophilic Bacteroidetes from mesopelagic Southwest Indian Ocean with higher carbohydrate metabolic potential.</title>
        <authorList>
            <person name="Chen B."/>
            <person name="Zhang M."/>
            <person name="Lin D."/>
            <person name="Ye J."/>
            <person name="Tang K."/>
        </authorList>
    </citation>
    <scope>NUCLEOTIDE SEQUENCE</scope>
    <source>
        <strain evidence="3">TK19036</strain>
    </source>
</reference>
<keyword evidence="1" id="KW-0732">Signal</keyword>